<sequence>MRFEQLGQNDTAFIAHCTEADCFSRTARHTTLHPSLWQSKLREVLWEQPKDVFVALRESRRVIIESMPPPAYAATDRYPITIRIYGLFYDFNVLNTSRPFNYTTPNSNLSGSAVTLDFATAEEAKIAIQTRTGG</sequence>
<dbReference type="RefSeq" id="XP_001791309.1">
    <property type="nucleotide sequence ID" value="XM_001791257.1"/>
</dbReference>
<accession>Q0V5T6</accession>
<organism evidence="1 2">
    <name type="scientific">Phaeosphaeria nodorum (strain SN15 / ATCC MYA-4574 / FGSC 10173)</name>
    <name type="common">Glume blotch fungus</name>
    <name type="synonym">Parastagonospora nodorum</name>
    <dbReference type="NCBI Taxonomy" id="321614"/>
    <lineage>
        <taxon>Eukaryota</taxon>
        <taxon>Fungi</taxon>
        <taxon>Dikarya</taxon>
        <taxon>Ascomycota</taxon>
        <taxon>Pezizomycotina</taxon>
        <taxon>Dothideomycetes</taxon>
        <taxon>Pleosporomycetidae</taxon>
        <taxon>Pleosporales</taxon>
        <taxon>Pleosporineae</taxon>
        <taxon>Phaeosphaeriaceae</taxon>
        <taxon>Parastagonospora</taxon>
    </lineage>
</organism>
<evidence type="ECO:0000313" key="1">
    <source>
        <dbReference type="EMBL" id="EAT92123.1"/>
    </source>
</evidence>
<dbReference type="KEGG" id="pno:SNOG_00628"/>
<proteinExistence type="predicted"/>
<dbReference type="AlphaFoldDB" id="Q0V5T6"/>
<dbReference type="GeneID" id="5968594"/>
<dbReference type="Proteomes" id="UP000001055">
    <property type="component" value="Unassembled WGS sequence"/>
</dbReference>
<dbReference type="InParanoid" id="Q0V5T6"/>
<name>Q0V5T6_PHANO</name>
<reference evidence="2" key="1">
    <citation type="journal article" date="2007" name="Plant Cell">
        <title>Dothideomycete-plant interactions illuminated by genome sequencing and EST analysis of the wheat pathogen Stagonospora nodorum.</title>
        <authorList>
            <person name="Hane J.K."/>
            <person name="Lowe R.G."/>
            <person name="Solomon P.S."/>
            <person name="Tan K.C."/>
            <person name="Schoch C.L."/>
            <person name="Spatafora J.W."/>
            <person name="Crous P.W."/>
            <person name="Kodira C."/>
            <person name="Birren B.W."/>
            <person name="Galagan J.E."/>
            <person name="Torriani S.F."/>
            <person name="McDonald B.A."/>
            <person name="Oliver R.P."/>
        </authorList>
    </citation>
    <scope>NUCLEOTIDE SEQUENCE [LARGE SCALE GENOMIC DNA]</scope>
    <source>
        <strain evidence="2">SN15 / ATCC MYA-4574 / FGSC 10173</strain>
    </source>
</reference>
<protein>
    <submittedName>
        <fullName evidence="1">Uncharacterized protein</fullName>
    </submittedName>
</protein>
<gene>
    <name evidence="1" type="ORF">SNOG_00628</name>
</gene>
<evidence type="ECO:0000313" key="2">
    <source>
        <dbReference type="Proteomes" id="UP000001055"/>
    </source>
</evidence>
<dbReference type="VEuPathDB" id="FungiDB:JI435_426520"/>
<dbReference type="EMBL" id="CH445325">
    <property type="protein sequence ID" value="EAT92123.1"/>
    <property type="molecule type" value="Genomic_DNA"/>
</dbReference>